<evidence type="ECO:0000256" key="3">
    <source>
        <dbReference type="ARBA" id="ARBA00022679"/>
    </source>
</evidence>
<dbReference type="NCBIfam" id="TIGR00214">
    <property type="entry name" value="lipB"/>
    <property type="match status" value="1"/>
</dbReference>
<feature type="binding site" evidence="6 9">
    <location>
        <begin position="158"/>
        <end position="160"/>
    </location>
    <ligand>
        <name>substrate</name>
    </ligand>
</feature>
<dbReference type="Proteomes" id="UP000242317">
    <property type="component" value="Unassembled WGS sequence"/>
</dbReference>
<dbReference type="FunFam" id="3.30.930.10:FF:000020">
    <property type="entry name" value="Octanoyltransferase"/>
    <property type="match status" value="1"/>
</dbReference>
<evidence type="ECO:0000313" key="12">
    <source>
        <dbReference type="EMBL" id="SDC55463.1"/>
    </source>
</evidence>
<dbReference type="Pfam" id="PF21948">
    <property type="entry name" value="LplA-B_cat"/>
    <property type="match status" value="1"/>
</dbReference>
<name>A0A1G6MIW3_9GAMM</name>
<dbReference type="InterPro" id="IPR000544">
    <property type="entry name" value="Octanoyltransferase"/>
</dbReference>
<feature type="site" description="Lowers pKa of active site Cys" evidence="6 10">
    <location>
        <position position="142"/>
    </location>
</feature>
<reference evidence="13" key="1">
    <citation type="submission" date="2016-09" db="EMBL/GenBank/DDBJ databases">
        <authorList>
            <person name="Varghese N."/>
            <person name="Submissions S."/>
        </authorList>
    </citation>
    <scope>NUCLEOTIDE SEQUENCE [LARGE SCALE GENOMIC DNA]</scope>
    <source>
        <strain evidence="13">ANC 3699</strain>
    </source>
</reference>
<evidence type="ECO:0000256" key="7">
    <source>
        <dbReference type="PIRNR" id="PIRNR016262"/>
    </source>
</evidence>
<evidence type="ECO:0000256" key="8">
    <source>
        <dbReference type="PIRSR" id="PIRSR016262-1"/>
    </source>
</evidence>
<keyword evidence="3 6" id="KW-0808">Transferase</keyword>
<dbReference type="NCBIfam" id="NF010922">
    <property type="entry name" value="PRK14342.1"/>
    <property type="match status" value="1"/>
</dbReference>
<feature type="binding site" evidence="6 9">
    <location>
        <begin position="78"/>
        <end position="85"/>
    </location>
    <ligand>
        <name>substrate</name>
    </ligand>
</feature>
<accession>A0A1G6MIW3</accession>
<dbReference type="InterPro" id="IPR004143">
    <property type="entry name" value="BPL_LPL_catalytic"/>
</dbReference>
<feature type="active site" description="Acyl-thioester intermediate" evidence="6 8">
    <location>
        <position position="176"/>
    </location>
</feature>
<protein>
    <recommendedName>
        <fullName evidence="6 7">Octanoyltransferase</fullName>
        <ecNumber evidence="6 7">2.3.1.181</ecNumber>
    </recommendedName>
    <alternativeName>
        <fullName evidence="6">Lipoate-protein ligase B</fullName>
    </alternativeName>
    <alternativeName>
        <fullName evidence="6">Lipoyl/octanoyl transferase</fullName>
    </alternativeName>
    <alternativeName>
        <fullName evidence="6">Octanoyl-[acyl-carrier-protein]-protein N-octanoyltransferase</fullName>
    </alternativeName>
</protein>
<dbReference type="OrthoDB" id="9787061at2"/>
<evidence type="ECO:0000256" key="2">
    <source>
        <dbReference type="ARBA" id="ARBA00022490"/>
    </source>
</evidence>
<evidence type="ECO:0000256" key="4">
    <source>
        <dbReference type="ARBA" id="ARBA00023315"/>
    </source>
</evidence>
<evidence type="ECO:0000256" key="5">
    <source>
        <dbReference type="ARBA" id="ARBA00024732"/>
    </source>
</evidence>
<comment type="function">
    <text evidence="5 6 7">Catalyzes the transfer of endogenously produced octanoic acid from octanoyl-acyl-carrier-protein onto the lipoyl domains of lipoate-dependent enzymes. Lipoyl-ACP can also act as a substrate although octanoyl-ACP is likely to be the physiological substrate.</text>
</comment>
<dbReference type="PANTHER" id="PTHR10993:SF7">
    <property type="entry name" value="LIPOYLTRANSFERASE 2, MITOCHONDRIAL-RELATED"/>
    <property type="match status" value="1"/>
</dbReference>
<dbReference type="GO" id="GO:0005737">
    <property type="term" value="C:cytoplasm"/>
    <property type="evidence" value="ECO:0007669"/>
    <property type="project" value="UniProtKB-SubCell"/>
</dbReference>
<evidence type="ECO:0000256" key="1">
    <source>
        <dbReference type="ARBA" id="ARBA00004821"/>
    </source>
</evidence>
<sequence>MQNQPQLIIRTCRDPQDYTARFEAMKRFTEQRALPSSDADIPDELWLLQHNDVLTQGQAGKAEHILIHSDIPVVQSDRGGQVTWHGRGQLIAYFLFDLNRLKWHVRDLVDFAEEMMLWLLAQYDINAYAKKDAPGVYVDERKIGSLGFKIRRGRSYHGFSLNVDCDLSGFQTINPCGYAGLEMVRLCDLLDTAPSFEDLYEKCQQFITEKQIFANISVEADQ</sequence>
<dbReference type="PIRSF" id="PIRSF016262">
    <property type="entry name" value="LPLase"/>
    <property type="match status" value="1"/>
</dbReference>
<comment type="pathway">
    <text evidence="1 6 7">Protein modification; protein lipoylation via endogenous pathway; protein N(6)-(lipoyl)lysine from octanoyl-[acyl-carrier-protein]: step 1/2.</text>
</comment>
<comment type="similarity">
    <text evidence="6 7">Belongs to the LipB family.</text>
</comment>
<dbReference type="UniPathway" id="UPA00538">
    <property type="reaction ID" value="UER00592"/>
</dbReference>
<dbReference type="RefSeq" id="WP_092620514.1">
    <property type="nucleotide sequence ID" value="NZ_FMYK01000007.1"/>
</dbReference>
<keyword evidence="13" id="KW-1185">Reference proteome</keyword>
<dbReference type="InterPro" id="IPR020605">
    <property type="entry name" value="Octanoyltransferase_CS"/>
</dbReference>
<evidence type="ECO:0000256" key="6">
    <source>
        <dbReference type="HAMAP-Rule" id="MF_00013"/>
    </source>
</evidence>
<dbReference type="GO" id="GO:0033819">
    <property type="term" value="F:lipoyl(octanoyl) transferase activity"/>
    <property type="evidence" value="ECO:0007669"/>
    <property type="project" value="UniProtKB-EC"/>
</dbReference>
<dbReference type="EMBL" id="FMYK01000007">
    <property type="protein sequence ID" value="SDC55463.1"/>
    <property type="molecule type" value="Genomic_DNA"/>
</dbReference>
<keyword evidence="2 6" id="KW-0963">Cytoplasm</keyword>
<dbReference type="PROSITE" id="PS51733">
    <property type="entry name" value="BPL_LPL_CATALYTIC"/>
    <property type="match status" value="1"/>
</dbReference>
<evidence type="ECO:0000256" key="10">
    <source>
        <dbReference type="PIRSR" id="PIRSR016262-3"/>
    </source>
</evidence>
<dbReference type="HAMAP" id="MF_00013">
    <property type="entry name" value="LipB"/>
    <property type="match status" value="1"/>
</dbReference>
<comment type="miscellaneous">
    <text evidence="6">In the reaction, the free carboxyl group of octanoic acid is attached via an amide linkage to the epsilon-amino group of a specific lysine residue of lipoyl domains of lipoate-dependent enzymes.</text>
</comment>
<dbReference type="EC" id="2.3.1.181" evidence="6 7"/>
<dbReference type="AlphaFoldDB" id="A0A1G6MIW3"/>
<feature type="domain" description="BPL/LPL catalytic" evidence="11">
    <location>
        <begin position="39"/>
        <end position="215"/>
    </location>
</feature>
<feature type="binding site" evidence="6 9">
    <location>
        <begin position="145"/>
        <end position="147"/>
    </location>
    <ligand>
        <name>substrate</name>
    </ligand>
</feature>
<dbReference type="InterPro" id="IPR045864">
    <property type="entry name" value="aa-tRNA-synth_II/BPL/LPL"/>
</dbReference>
<organism evidence="12 13">
    <name type="scientific">Acinetobacter marinus</name>
    <dbReference type="NCBI Taxonomy" id="281375"/>
    <lineage>
        <taxon>Bacteria</taxon>
        <taxon>Pseudomonadati</taxon>
        <taxon>Pseudomonadota</taxon>
        <taxon>Gammaproteobacteria</taxon>
        <taxon>Moraxellales</taxon>
        <taxon>Moraxellaceae</taxon>
        <taxon>Acinetobacter</taxon>
    </lineage>
</organism>
<evidence type="ECO:0000256" key="9">
    <source>
        <dbReference type="PIRSR" id="PIRSR016262-2"/>
    </source>
</evidence>
<evidence type="ECO:0000259" key="11">
    <source>
        <dbReference type="PROSITE" id="PS51733"/>
    </source>
</evidence>
<evidence type="ECO:0000313" key="13">
    <source>
        <dbReference type="Proteomes" id="UP000242317"/>
    </source>
</evidence>
<comment type="subcellular location">
    <subcellularLocation>
        <location evidence="6">Cytoplasm</location>
    </subcellularLocation>
</comment>
<dbReference type="PANTHER" id="PTHR10993">
    <property type="entry name" value="OCTANOYLTRANSFERASE"/>
    <property type="match status" value="1"/>
</dbReference>
<dbReference type="Gene3D" id="3.30.930.10">
    <property type="entry name" value="Bira Bifunctional Protein, Domain 2"/>
    <property type="match status" value="1"/>
</dbReference>
<dbReference type="CDD" id="cd16444">
    <property type="entry name" value="LipB"/>
    <property type="match status" value="1"/>
</dbReference>
<dbReference type="GO" id="GO:0009249">
    <property type="term" value="P:protein lipoylation"/>
    <property type="evidence" value="ECO:0007669"/>
    <property type="project" value="InterPro"/>
</dbReference>
<keyword evidence="4 6" id="KW-0012">Acyltransferase</keyword>
<gene>
    <name evidence="6" type="primary">lipB</name>
    <name evidence="12" type="ORF">SAMN05421749_10729</name>
</gene>
<proteinExistence type="inferred from homology"/>
<comment type="catalytic activity">
    <reaction evidence="6 7">
        <text>octanoyl-[ACP] + L-lysyl-[protein] = N(6)-octanoyl-L-lysyl-[protein] + holo-[ACP] + H(+)</text>
        <dbReference type="Rhea" id="RHEA:17665"/>
        <dbReference type="Rhea" id="RHEA-COMP:9636"/>
        <dbReference type="Rhea" id="RHEA-COMP:9685"/>
        <dbReference type="Rhea" id="RHEA-COMP:9752"/>
        <dbReference type="Rhea" id="RHEA-COMP:9928"/>
        <dbReference type="ChEBI" id="CHEBI:15378"/>
        <dbReference type="ChEBI" id="CHEBI:29969"/>
        <dbReference type="ChEBI" id="CHEBI:64479"/>
        <dbReference type="ChEBI" id="CHEBI:78463"/>
        <dbReference type="ChEBI" id="CHEBI:78809"/>
        <dbReference type="EC" id="2.3.1.181"/>
    </reaction>
</comment>
<dbReference type="SUPFAM" id="SSF55681">
    <property type="entry name" value="Class II aaRS and biotin synthetases"/>
    <property type="match status" value="1"/>
</dbReference>
<dbReference type="PROSITE" id="PS01313">
    <property type="entry name" value="LIPB"/>
    <property type="match status" value="1"/>
</dbReference>